<dbReference type="EMBL" id="BGPR01013669">
    <property type="protein sequence ID" value="GBN61656.1"/>
    <property type="molecule type" value="Genomic_DNA"/>
</dbReference>
<reference evidence="1 2" key="1">
    <citation type="journal article" date="2019" name="Sci. Rep.">
        <title>Orb-weaving spider Araneus ventricosus genome elucidates the spidroin gene catalogue.</title>
        <authorList>
            <person name="Kono N."/>
            <person name="Nakamura H."/>
            <person name="Ohtoshi R."/>
            <person name="Moran D.A.P."/>
            <person name="Shinohara A."/>
            <person name="Yoshida Y."/>
            <person name="Fujiwara M."/>
            <person name="Mori M."/>
            <person name="Tomita M."/>
            <person name="Arakawa K."/>
        </authorList>
    </citation>
    <scope>NUCLEOTIDE SEQUENCE [LARGE SCALE GENOMIC DNA]</scope>
</reference>
<name>A0A4Y2QG99_ARAVE</name>
<protein>
    <submittedName>
        <fullName evidence="1">Uncharacterized protein</fullName>
    </submittedName>
</protein>
<proteinExistence type="predicted"/>
<accession>A0A4Y2QG99</accession>
<evidence type="ECO:0000313" key="1">
    <source>
        <dbReference type="EMBL" id="GBN61656.1"/>
    </source>
</evidence>
<gene>
    <name evidence="1" type="ORF">AVEN_124262_1</name>
</gene>
<dbReference type="Proteomes" id="UP000499080">
    <property type="component" value="Unassembled WGS sequence"/>
</dbReference>
<sequence>MLVLWLGREFYRSKYSMIGSNQAWTTDLGDELGDHFGDLAANSATLATKCGTTKMLEFSRYFYEEQRSRFIQMIHVTSRPVGKTMLGSQNIVC</sequence>
<evidence type="ECO:0000313" key="2">
    <source>
        <dbReference type="Proteomes" id="UP000499080"/>
    </source>
</evidence>
<organism evidence="1 2">
    <name type="scientific">Araneus ventricosus</name>
    <name type="common">Orbweaver spider</name>
    <name type="synonym">Epeira ventricosa</name>
    <dbReference type="NCBI Taxonomy" id="182803"/>
    <lineage>
        <taxon>Eukaryota</taxon>
        <taxon>Metazoa</taxon>
        <taxon>Ecdysozoa</taxon>
        <taxon>Arthropoda</taxon>
        <taxon>Chelicerata</taxon>
        <taxon>Arachnida</taxon>
        <taxon>Araneae</taxon>
        <taxon>Araneomorphae</taxon>
        <taxon>Entelegynae</taxon>
        <taxon>Araneoidea</taxon>
        <taxon>Araneidae</taxon>
        <taxon>Araneus</taxon>
    </lineage>
</organism>
<keyword evidence="2" id="KW-1185">Reference proteome</keyword>
<dbReference type="AlphaFoldDB" id="A0A4Y2QG99"/>
<comment type="caution">
    <text evidence="1">The sequence shown here is derived from an EMBL/GenBank/DDBJ whole genome shotgun (WGS) entry which is preliminary data.</text>
</comment>